<name>A0A545UDK7_9GAMM</name>
<gene>
    <name evidence="4" type="primary">bpt</name>
    <name evidence="7" type="ORF">FLL46_11780</name>
</gene>
<accession>A0A545UDK7</accession>
<proteinExistence type="inferred from homology"/>
<feature type="domain" description="N-end rule aminoacyl transferase C-terminal" evidence="6">
    <location>
        <begin position="108"/>
        <end position="230"/>
    </location>
</feature>
<dbReference type="GO" id="GO:0004057">
    <property type="term" value="F:arginyl-tRNA--protein transferase activity"/>
    <property type="evidence" value="ECO:0007669"/>
    <property type="project" value="InterPro"/>
</dbReference>
<evidence type="ECO:0000256" key="1">
    <source>
        <dbReference type="ARBA" id="ARBA00022490"/>
    </source>
</evidence>
<evidence type="ECO:0000259" key="5">
    <source>
        <dbReference type="Pfam" id="PF04376"/>
    </source>
</evidence>
<dbReference type="InterPro" id="IPR007471">
    <property type="entry name" value="N-end_Aminoacyl_Trfase_N"/>
</dbReference>
<dbReference type="GO" id="GO:0008914">
    <property type="term" value="F:leucyl-tRNA--protein transferase activity"/>
    <property type="evidence" value="ECO:0007669"/>
    <property type="project" value="UniProtKB-UniRule"/>
</dbReference>
<dbReference type="InterPro" id="IPR007472">
    <property type="entry name" value="N-end_Aminoacyl_Trfase_C"/>
</dbReference>
<comment type="function">
    <text evidence="4">Functions in the N-end rule pathway of protein degradation where it conjugates Leu from its aminoacyl-tRNA to the N-termini of proteins containing an N-terminal aspartate or glutamate.</text>
</comment>
<evidence type="ECO:0000256" key="2">
    <source>
        <dbReference type="ARBA" id="ARBA00022679"/>
    </source>
</evidence>
<dbReference type="Pfam" id="PF04377">
    <property type="entry name" value="ATE_C"/>
    <property type="match status" value="1"/>
</dbReference>
<dbReference type="GO" id="GO:0005737">
    <property type="term" value="C:cytoplasm"/>
    <property type="evidence" value="ECO:0007669"/>
    <property type="project" value="UniProtKB-SubCell"/>
</dbReference>
<dbReference type="EMBL" id="VIKS01000007">
    <property type="protein sequence ID" value="TQV87546.1"/>
    <property type="molecule type" value="Genomic_DNA"/>
</dbReference>
<dbReference type="PIRSF" id="PIRSF037208">
    <property type="entry name" value="ATE_pro_prd"/>
    <property type="match status" value="1"/>
</dbReference>
<comment type="similarity">
    <text evidence="4">Belongs to the R-transferase family. Bpt subfamily.</text>
</comment>
<evidence type="ECO:0000313" key="8">
    <source>
        <dbReference type="Proteomes" id="UP000315439"/>
    </source>
</evidence>
<dbReference type="GO" id="GO:0071596">
    <property type="term" value="P:ubiquitin-dependent protein catabolic process via the N-end rule pathway"/>
    <property type="evidence" value="ECO:0007669"/>
    <property type="project" value="InterPro"/>
</dbReference>
<comment type="caution">
    <text evidence="7">The sequence shown here is derived from an EMBL/GenBank/DDBJ whole genome shotgun (WGS) entry which is preliminary data.</text>
</comment>
<dbReference type="NCBIfam" id="NF002341">
    <property type="entry name" value="PRK01305.1-1"/>
    <property type="match status" value="1"/>
</dbReference>
<evidence type="ECO:0000259" key="6">
    <source>
        <dbReference type="Pfam" id="PF04377"/>
    </source>
</evidence>
<dbReference type="OrthoDB" id="9782022at2"/>
<dbReference type="RefSeq" id="WP_142893723.1">
    <property type="nucleotide sequence ID" value="NZ_ML660164.1"/>
</dbReference>
<keyword evidence="1 4" id="KW-0963">Cytoplasm</keyword>
<evidence type="ECO:0000313" key="7">
    <source>
        <dbReference type="EMBL" id="TQV87546.1"/>
    </source>
</evidence>
<dbReference type="PANTHER" id="PTHR21367:SF1">
    <property type="entry name" value="ARGINYL-TRNA--PROTEIN TRANSFERASE 1"/>
    <property type="match status" value="1"/>
</dbReference>
<reference evidence="7 8" key="1">
    <citation type="submission" date="2019-07" db="EMBL/GenBank/DDBJ databases">
        <title>Draft genome for Aliikangiella sp. M105.</title>
        <authorList>
            <person name="Wang G."/>
        </authorList>
    </citation>
    <scope>NUCLEOTIDE SEQUENCE [LARGE SCALE GENOMIC DNA]</scope>
    <source>
        <strain evidence="7 8">M105</strain>
    </source>
</reference>
<dbReference type="NCBIfam" id="NF002342">
    <property type="entry name" value="PRK01305.1-3"/>
    <property type="match status" value="1"/>
</dbReference>
<dbReference type="InterPro" id="IPR016181">
    <property type="entry name" value="Acyl_CoA_acyltransferase"/>
</dbReference>
<protein>
    <recommendedName>
        <fullName evidence="4">Aspartate/glutamate leucyltransferase</fullName>
        <ecNumber evidence="4">2.3.2.29</ecNumber>
    </recommendedName>
</protein>
<sequence>MSSQIKPAQLSFFITPPHQCPYLVENESRTLFLSPEIHTDKLLYSALINRGFRRSGEHIYRPHCDNCKECISVRIPVEKFTPNKQQRRCQKKGGAFYTMMEPSRFTQQHYLLFDKYISERHRDGDMYPTSTIQYREFLLNDWLETNYLNFFDIKTNQLVATCVFDTVNNGLSAVYTFFDPDFAQFSPGRLAILKLIELAQSENLPYVYLGYWIKNSRKMNYKGEYRPIECFLKDQWIYLS</sequence>
<dbReference type="PANTHER" id="PTHR21367">
    <property type="entry name" value="ARGININE-TRNA-PROTEIN TRANSFERASE 1"/>
    <property type="match status" value="1"/>
</dbReference>
<feature type="domain" description="N-end aminoacyl transferase N-terminal" evidence="5">
    <location>
        <begin position="18"/>
        <end position="88"/>
    </location>
</feature>
<dbReference type="AlphaFoldDB" id="A0A545UDK7"/>
<dbReference type="HAMAP" id="MF_00689">
    <property type="entry name" value="Bpt"/>
    <property type="match status" value="1"/>
</dbReference>
<dbReference type="InterPro" id="IPR030700">
    <property type="entry name" value="N-end_Aminoacyl_Trfase"/>
</dbReference>
<dbReference type="InterPro" id="IPR017138">
    <property type="entry name" value="Asp_Glu_LeuTrfase"/>
</dbReference>
<evidence type="ECO:0000256" key="4">
    <source>
        <dbReference type="HAMAP-Rule" id="MF_00689"/>
    </source>
</evidence>
<dbReference type="EC" id="2.3.2.29" evidence="4"/>
<evidence type="ECO:0000256" key="3">
    <source>
        <dbReference type="ARBA" id="ARBA00023315"/>
    </source>
</evidence>
<organism evidence="7 8">
    <name type="scientific">Aliikangiella coralliicola</name>
    <dbReference type="NCBI Taxonomy" id="2592383"/>
    <lineage>
        <taxon>Bacteria</taxon>
        <taxon>Pseudomonadati</taxon>
        <taxon>Pseudomonadota</taxon>
        <taxon>Gammaproteobacteria</taxon>
        <taxon>Oceanospirillales</taxon>
        <taxon>Pleioneaceae</taxon>
        <taxon>Aliikangiella</taxon>
    </lineage>
</organism>
<dbReference type="Pfam" id="PF04376">
    <property type="entry name" value="ATE_N"/>
    <property type="match status" value="1"/>
</dbReference>
<comment type="subcellular location">
    <subcellularLocation>
        <location evidence="4">Cytoplasm</location>
    </subcellularLocation>
</comment>
<keyword evidence="2 4" id="KW-0808">Transferase</keyword>
<dbReference type="Proteomes" id="UP000315439">
    <property type="component" value="Unassembled WGS sequence"/>
</dbReference>
<dbReference type="NCBIfam" id="NF002346">
    <property type="entry name" value="PRK01305.2-3"/>
    <property type="match status" value="1"/>
</dbReference>
<keyword evidence="8" id="KW-1185">Reference proteome</keyword>
<comment type="catalytic activity">
    <reaction evidence="4">
        <text>N-terminal L-aspartyl-[protein] + L-leucyl-tRNA(Leu) = N-terminal L-leucyl-L-aspartyl-[protein] + tRNA(Leu) + H(+)</text>
        <dbReference type="Rhea" id="RHEA:50420"/>
        <dbReference type="Rhea" id="RHEA-COMP:9613"/>
        <dbReference type="Rhea" id="RHEA-COMP:9622"/>
        <dbReference type="Rhea" id="RHEA-COMP:12669"/>
        <dbReference type="Rhea" id="RHEA-COMP:12674"/>
        <dbReference type="ChEBI" id="CHEBI:15378"/>
        <dbReference type="ChEBI" id="CHEBI:64720"/>
        <dbReference type="ChEBI" id="CHEBI:78442"/>
        <dbReference type="ChEBI" id="CHEBI:78494"/>
        <dbReference type="ChEBI" id="CHEBI:133042"/>
        <dbReference type="EC" id="2.3.2.29"/>
    </reaction>
</comment>
<comment type="catalytic activity">
    <reaction evidence="4">
        <text>N-terminal L-glutamyl-[protein] + L-leucyl-tRNA(Leu) = N-terminal L-leucyl-L-glutamyl-[protein] + tRNA(Leu) + H(+)</text>
        <dbReference type="Rhea" id="RHEA:50412"/>
        <dbReference type="Rhea" id="RHEA-COMP:9613"/>
        <dbReference type="Rhea" id="RHEA-COMP:9622"/>
        <dbReference type="Rhea" id="RHEA-COMP:12664"/>
        <dbReference type="Rhea" id="RHEA-COMP:12668"/>
        <dbReference type="ChEBI" id="CHEBI:15378"/>
        <dbReference type="ChEBI" id="CHEBI:64721"/>
        <dbReference type="ChEBI" id="CHEBI:78442"/>
        <dbReference type="ChEBI" id="CHEBI:78494"/>
        <dbReference type="ChEBI" id="CHEBI:133041"/>
        <dbReference type="EC" id="2.3.2.29"/>
    </reaction>
</comment>
<keyword evidence="3 4" id="KW-0012">Acyltransferase</keyword>
<dbReference type="SUPFAM" id="SSF55729">
    <property type="entry name" value="Acyl-CoA N-acyltransferases (Nat)"/>
    <property type="match status" value="1"/>
</dbReference>